<name>A0A9W7GZJ7_HIBTR</name>
<evidence type="ECO:0000313" key="2">
    <source>
        <dbReference type="Proteomes" id="UP001165190"/>
    </source>
</evidence>
<proteinExistence type="predicted"/>
<dbReference type="PANTHER" id="PTHR33070">
    <property type="entry name" value="OS06G0725500 PROTEIN"/>
    <property type="match status" value="1"/>
</dbReference>
<accession>A0A9W7GZJ7</accession>
<dbReference type="PANTHER" id="PTHR33070:SF129">
    <property type="entry name" value="DUF241 DOMAIN PROTEIN"/>
    <property type="match status" value="1"/>
</dbReference>
<organism evidence="1 2">
    <name type="scientific">Hibiscus trionum</name>
    <name type="common">Flower of an hour</name>
    <dbReference type="NCBI Taxonomy" id="183268"/>
    <lineage>
        <taxon>Eukaryota</taxon>
        <taxon>Viridiplantae</taxon>
        <taxon>Streptophyta</taxon>
        <taxon>Embryophyta</taxon>
        <taxon>Tracheophyta</taxon>
        <taxon>Spermatophyta</taxon>
        <taxon>Magnoliopsida</taxon>
        <taxon>eudicotyledons</taxon>
        <taxon>Gunneridae</taxon>
        <taxon>Pentapetalae</taxon>
        <taxon>rosids</taxon>
        <taxon>malvids</taxon>
        <taxon>Malvales</taxon>
        <taxon>Malvaceae</taxon>
        <taxon>Malvoideae</taxon>
        <taxon>Hibiscus</taxon>
    </lineage>
</organism>
<dbReference type="EMBL" id="BSYR01000005">
    <property type="protein sequence ID" value="GMI67568.1"/>
    <property type="molecule type" value="Genomic_DNA"/>
</dbReference>
<keyword evidence="2" id="KW-1185">Reference proteome</keyword>
<protein>
    <submittedName>
        <fullName evidence="1">Uncharacterized protein</fullName>
    </submittedName>
</protein>
<dbReference type="Proteomes" id="UP001165190">
    <property type="component" value="Unassembled WGS sequence"/>
</dbReference>
<sequence length="68" mass="7469">MATVPSNIHTRSNSFPSRSNPLILEVNEHLSRLASSDSASTSSSLNHKLGRLQDLHDCIEKLLQLLST</sequence>
<reference evidence="1" key="1">
    <citation type="submission" date="2023-05" db="EMBL/GenBank/DDBJ databases">
        <title>Genome and transcriptome analyses reveal genes involved in the formation of fine ridges on petal epidermal cells in Hibiscus trionum.</title>
        <authorList>
            <person name="Koshimizu S."/>
            <person name="Masuda S."/>
            <person name="Ishii T."/>
            <person name="Shirasu K."/>
            <person name="Hoshino A."/>
            <person name="Arita M."/>
        </authorList>
    </citation>
    <scope>NUCLEOTIDE SEQUENCE</scope>
    <source>
        <strain evidence="1">Hamamatsu line</strain>
    </source>
</reference>
<evidence type="ECO:0000313" key="1">
    <source>
        <dbReference type="EMBL" id="GMI67568.1"/>
    </source>
</evidence>
<gene>
    <name evidence="1" type="ORF">HRI_000426100</name>
</gene>
<comment type="caution">
    <text evidence="1">The sequence shown here is derived from an EMBL/GenBank/DDBJ whole genome shotgun (WGS) entry which is preliminary data.</text>
</comment>
<dbReference type="AlphaFoldDB" id="A0A9W7GZJ7"/>